<feature type="transmembrane region" description="Helical" evidence="7">
    <location>
        <begin position="211"/>
        <end position="231"/>
    </location>
</feature>
<dbReference type="InterPro" id="IPR035906">
    <property type="entry name" value="MetI-like_sf"/>
</dbReference>
<comment type="subcellular location">
    <subcellularLocation>
        <location evidence="1 7">Cell membrane</location>
        <topology evidence="1 7">Multi-pass membrane protein</topology>
    </subcellularLocation>
</comment>
<evidence type="ECO:0000256" key="1">
    <source>
        <dbReference type="ARBA" id="ARBA00004651"/>
    </source>
</evidence>
<evidence type="ECO:0000313" key="10">
    <source>
        <dbReference type="Proteomes" id="UP000319094"/>
    </source>
</evidence>
<gene>
    <name evidence="9" type="ORF">FB468_3203</name>
</gene>
<keyword evidence="2 7" id="KW-0813">Transport</keyword>
<dbReference type="Proteomes" id="UP000319094">
    <property type="component" value="Unassembled WGS sequence"/>
</dbReference>
<comment type="caution">
    <text evidence="9">The sequence shown here is derived from an EMBL/GenBank/DDBJ whole genome shotgun (WGS) entry which is preliminary data.</text>
</comment>
<feature type="transmembrane region" description="Helical" evidence="7">
    <location>
        <begin position="145"/>
        <end position="171"/>
    </location>
</feature>
<dbReference type="InterPro" id="IPR000515">
    <property type="entry name" value="MetI-like"/>
</dbReference>
<dbReference type="PROSITE" id="PS50928">
    <property type="entry name" value="ABC_TM1"/>
    <property type="match status" value="1"/>
</dbReference>
<evidence type="ECO:0000256" key="4">
    <source>
        <dbReference type="ARBA" id="ARBA00022692"/>
    </source>
</evidence>
<dbReference type="RefSeq" id="WP_141888725.1">
    <property type="nucleotide sequence ID" value="NZ_BAAAUY010000023.1"/>
</dbReference>
<evidence type="ECO:0000256" key="2">
    <source>
        <dbReference type="ARBA" id="ARBA00022448"/>
    </source>
</evidence>
<feature type="transmembrane region" description="Helical" evidence="7">
    <location>
        <begin position="101"/>
        <end position="125"/>
    </location>
</feature>
<dbReference type="GO" id="GO:0005886">
    <property type="term" value="C:plasma membrane"/>
    <property type="evidence" value="ECO:0007669"/>
    <property type="project" value="UniProtKB-SubCell"/>
</dbReference>
<evidence type="ECO:0000256" key="5">
    <source>
        <dbReference type="ARBA" id="ARBA00022989"/>
    </source>
</evidence>
<dbReference type="CDD" id="cd06261">
    <property type="entry name" value="TM_PBP2"/>
    <property type="match status" value="1"/>
</dbReference>
<reference evidence="9 10" key="1">
    <citation type="submission" date="2019-06" db="EMBL/GenBank/DDBJ databases">
        <title>Sequencing the genomes of 1000 actinobacteria strains.</title>
        <authorList>
            <person name="Klenk H.-P."/>
        </authorList>
    </citation>
    <scope>NUCLEOTIDE SEQUENCE [LARGE SCALE GENOMIC DNA]</scope>
    <source>
        <strain evidence="9 10">DSM 8803</strain>
    </source>
</reference>
<keyword evidence="10" id="KW-1185">Reference proteome</keyword>
<dbReference type="SUPFAM" id="SSF161098">
    <property type="entry name" value="MetI-like"/>
    <property type="match status" value="1"/>
</dbReference>
<accession>A0A542XXW8</accession>
<dbReference type="EMBL" id="VFON01000002">
    <property type="protein sequence ID" value="TQL40682.1"/>
    <property type="molecule type" value="Genomic_DNA"/>
</dbReference>
<name>A0A542XXW8_9MICO</name>
<dbReference type="Pfam" id="PF00528">
    <property type="entry name" value="BPD_transp_1"/>
    <property type="match status" value="1"/>
</dbReference>
<evidence type="ECO:0000256" key="7">
    <source>
        <dbReference type="RuleBase" id="RU363032"/>
    </source>
</evidence>
<dbReference type="Gene3D" id="1.10.3720.10">
    <property type="entry name" value="MetI-like"/>
    <property type="match status" value="1"/>
</dbReference>
<keyword evidence="4 7" id="KW-0812">Transmembrane</keyword>
<organism evidence="9 10">
    <name type="scientific">Leucobacter komagatae</name>
    <dbReference type="NCBI Taxonomy" id="55969"/>
    <lineage>
        <taxon>Bacteria</taxon>
        <taxon>Bacillati</taxon>
        <taxon>Actinomycetota</taxon>
        <taxon>Actinomycetes</taxon>
        <taxon>Micrococcales</taxon>
        <taxon>Microbacteriaceae</taxon>
        <taxon>Leucobacter</taxon>
    </lineage>
</organism>
<dbReference type="PANTHER" id="PTHR43386:SF6">
    <property type="entry name" value="ABC TRANSPORTER PERMEASE PROTEIN"/>
    <property type="match status" value="1"/>
</dbReference>
<dbReference type="GO" id="GO:0055085">
    <property type="term" value="P:transmembrane transport"/>
    <property type="evidence" value="ECO:0007669"/>
    <property type="project" value="InterPro"/>
</dbReference>
<dbReference type="InterPro" id="IPR050366">
    <property type="entry name" value="BP-dependent_transpt_permease"/>
</dbReference>
<evidence type="ECO:0000313" key="9">
    <source>
        <dbReference type="EMBL" id="TQL40682.1"/>
    </source>
</evidence>
<dbReference type="AlphaFoldDB" id="A0A542XXW8"/>
<sequence>MPNPATAPRTEAIVTATRRKPPAILALLRRPGFVIPAAIVILFLFISIVPQPFAALFGNGDPRDCDLAFSGMPPTSGHPFGFDVQGCDLYANVIYGARPSITIAIAVTLTTMAIAVVLGLLSGFYGGWFDTVLGRITDVFYGFPFMVAAIVILTAIGVRNILTVCITLAIFSWPTQTRVMRSTVMSVKNMEYVRAARALGASNGRIMRRHILPNAIQPVIVLSSLSVGGIIAGEAGLTYLGVGLQAPAISWGLQLNTAQSYFNSHPHLLLFPSLFLCVTVLAFVVLGDTVRDLLDPKVRS</sequence>
<evidence type="ECO:0000256" key="6">
    <source>
        <dbReference type="ARBA" id="ARBA00023136"/>
    </source>
</evidence>
<protein>
    <submittedName>
        <fullName evidence="9">Oligopeptide transport system permease protein</fullName>
    </submittedName>
</protein>
<keyword evidence="5 7" id="KW-1133">Transmembrane helix</keyword>
<proteinExistence type="inferred from homology"/>
<evidence type="ECO:0000256" key="3">
    <source>
        <dbReference type="ARBA" id="ARBA00022475"/>
    </source>
</evidence>
<keyword evidence="6 7" id="KW-0472">Membrane</keyword>
<dbReference type="OrthoDB" id="9812701at2"/>
<feature type="transmembrane region" description="Helical" evidence="7">
    <location>
        <begin position="268"/>
        <end position="287"/>
    </location>
</feature>
<evidence type="ECO:0000259" key="8">
    <source>
        <dbReference type="PROSITE" id="PS50928"/>
    </source>
</evidence>
<feature type="domain" description="ABC transmembrane type-1" evidence="8">
    <location>
        <begin position="101"/>
        <end position="287"/>
    </location>
</feature>
<comment type="similarity">
    <text evidence="7">Belongs to the binding-protein-dependent transport system permease family.</text>
</comment>
<dbReference type="PANTHER" id="PTHR43386">
    <property type="entry name" value="OLIGOPEPTIDE TRANSPORT SYSTEM PERMEASE PROTEIN APPC"/>
    <property type="match status" value="1"/>
</dbReference>
<feature type="transmembrane region" description="Helical" evidence="7">
    <location>
        <begin position="33"/>
        <end position="57"/>
    </location>
</feature>
<keyword evidence="3" id="KW-1003">Cell membrane</keyword>